<dbReference type="InterPro" id="IPR041490">
    <property type="entry name" value="KstR2_TetR_C"/>
</dbReference>
<dbReference type="Pfam" id="PF17932">
    <property type="entry name" value="TetR_C_24"/>
    <property type="match status" value="1"/>
</dbReference>
<accession>A0ABT1Y3F1</accession>
<dbReference type="PANTHER" id="PTHR30055:SF234">
    <property type="entry name" value="HTH-TYPE TRANSCRIPTIONAL REGULATOR BETI"/>
    <property type="match status" value="1"/>
</dbReference>
<dbReference type="Pfam" id="PF00440">
    <property type="entry name" value="TetR_N"/>
    <property type="match status" value="1"/>
</dbReference>
<feature type="domain" description="HTH tetR-type" evidence="5">
    <location>
        <begin position="8"/>
        <end position="68"/>
    </location>
</feature>
<reference evidence="6 7" key="1">
    <citation type="submission" date="2022-08" db="EMBL/GenBank/DDBJ databases">
        <title>Proteogenomics of the novel Dehalobacterium formicoaceticum strain EZ94 highlights a key role of methyltransferases during anaerobic dichloromethane degradation.</title>
        <authorList>
            <person name="Wasmund K."/>
        </authorList>
    </citation>
    <scope>NUCLEOTIDE SEQUENCE [LARGE SCALE GENOMIC DNA]</scope>
    <source>
        <strain evidence="6 7">EZ94</strain>
    </source>
</reference>
<dbReference type="SUPFAM" id="SSF48498">
    <property type="entry name" value="Tetracyclin repressor-like, C-terminal domain"/>
    <property type="match status" value="1"/>
</dbReference>
<evidence type="ECO:0000259" key="5">
    <source>
        <dbReference type="PROSITE" id="PS50977"/>
    </source>
</evidence>
<dbReference type="RefSeq" id="WP_257913072.1">
    <property type="nucleotide sequence ID" value="NZ_JANPWE010000003.1"/>
</dbReference>
<dbReference type="Gene3D" id="1.10.357.10">
    <property type="entry name" value="Tetracycline Repressor, domain 2"/>
    <property type="match status" value="1"/>
</dbReference>
<dbReference type="InterPro" id="IPR001647">
    <property type="entry name" value="HTH_TetR"/>
</dbReference>
<dbReference type="InterPro" id="IPR050109">
    <property type="entry name" value="HTH-type_TetR-like_transc_reg"/>
</dbReference>
<keyword evidence="2 4" id="KW-0238">DNA-binding</keyword>
<evidence type="ECO:0000313" key="6">
    <source>
        <dbReference type="EMBL" id="MCR6545404.1"/>
    </source>
</evidence>
<organism evidence="6 7">
    <name type="scientific">Dehalobacterium formicoaceticum</name>
    <dbReference type="NCBI Taxonomy" id="51515"/>
    <lineage>
        <taxon>Bacteria</taxon>
        <taxon>Bacillati</taxon>
        <taxon>Bacillota</taxon>
        <taxon>Clostridia</taxon>
        <taxon>Eubacteriales</taxon>
        <taxon>Peptococcaceae</taxon>
        <taxon>Dehalobacterium</taxon>
    </lineage>
</organism>
<gene>
    <name evidence="6" type="ORF">NVS47_07725</name>
</gene>
<dbReference type="SUPFAM" id="SSF46689">
    <property type="entry name" value="Homeodomain-like"/>
    <property type="match status" value="1"/>
</dbReference>
<comment type="caution">
    <text evidence="6">The sequence shown here is derived from an EMBL/GenBank/DDBJ whole genome shotgun (WGS) entry which is preliminary data.</text>
</comment>
<dbReference type="InterPro" id="IPR009057">
    <property type="entry name" value="Homeodomain-like_sf"/>
</dbReference>
<keyword evidence="3" id="KW-0804">Transcription</keyword>
<evidence type="ECO:0000313" key="7">
    <source>
        <dbReference type="Proteomes" id="UP001524944"/>
    </source>
</evidence>
<dbReference type="EMBL" id="JANPWE010000003">
    <property type="protein sequence ID" value="MCR6545404.1"/>
    <property type="molecule type" value="Genomic_DNA"/>
</dbReference>
<dbReference type="InterPro" id="IPR036271">
    <property type="entry name" value="Tet_transcr_reg_TetR-rel_C_sf"/>
</dbReference>
<keyword evidence="7" id="KW-1185">Reference proteome</keyword>
<evidence type="ECO:0000256" key="1">
    <source>
        <dbReference type="ARBA" id="ARBA00023015"/>
    </source>
</evidence>
<evidence type="ECO:0000256" key="3">
    <source>
        <dbReference type="ARBA" id="ARBA00023163"/>
    </source>
</evidence>
<feature type="DNA-binding region" description="H-T-H motif" evidence="4">
    <location>
        <begin position="31"/>
        <end position="50"/>
    </location>
</feature>
<evidence type="ECO:0000256" key="4">
    <source>
        <dbReference type="PROSITE-ProRule" id="PRU00335"/>
    </source>
</evidence>
<keyword evidence="1" id="KW-0805">Transcription regulation</keyword>
<dbReference type="PANTHER" id="PTHR30055">
    <property type="entry name" value="HTH-TYPE TRANSCRIPTIONAL REGULATOR RUTR"/>
    <property type="match status" value="1"/>
</dbReference>
<dbReference type="PROSITE" id="PS50977">
    <property type="entry name" value="HTH_TETR_2"/>
    <property type="match status" value="1"/>
</dbReference>
<name>A0ABT1Y3F1_9FIRM</name>
<dbReference type="Proteomes" id="UP001524944">
    <property type="component" value="Unassembled WGS sequence"/>
</dbReference>
<protein>
    <submittedName>
        <fullName evidence="6">TetR/AcrR family transcriptional regulator</fullName>
    </submittedName>
</protein>
<proteinExistence type="predicted"/>
<dbReference type="PRINTS" id="PR00455">
    <property type="entry name" value="HTHTETR"/>
</dbReference>
<evidence type="ECO:0000256" key="2">
    <source>
        <dbReference type="ARBA" id="ARBA00023125"/>
    </source>
</evidence>
<sequence length="189" mass="22509">MRFEVNPQDKRLRIMQAAVRVFAQKGFHRAKMEEIARTADVGKGTVYEYFPSKERLFIEMIKIGKKYYQDRLMAQIKGVEGFSEKLKEVAYLHMIFFHEHRDMAQVMMQEYLQLGAEVHEEFAQFHEQEIRVIREIIAQGTDEGSFRPQETERTALFFMVRFMLSAAGALVPWEKMIWKNRRRKSQTFS</sequence>